<organism evidence="1 2">
    <name type="scientific">Araneus ventricosus</name>
    <name type="common">Orbweaver spider</name>
    <name type="synonym">Epeira ventricosa</name>
    <dbReference type="NCBI Taxonomy" id="182803"/>
    <lineage>
        <taxon>Eukaryota</taxon>
        <taxon>Metazoa</taxon>
        <taxon>Ecdysozoa</taxon>
        <taxon>Arthropoda</taxon>
        <taxon>Chelicerata</taxon>
        <taxon>Arachnida</taxon>
        <taxon>Araneae</taxon>
        <taxon>Araneomorphae</taxon>
        <taxon>Entelegynae</taxon>
        <taxon>Araneoidea</taxon>
        <taxon>Araneidae</taxon>
        <taxon>Araneus</taxon>
    </lineage>
</organism>
<dbReference type="Gene3D" id="3.30.420.10">
    <property type="entry name" value="Ribonuclease H-like superfamily/Ribonuclease H"/>
    <property type="match status" value="1"/>
</dbReference>
<dbReference type="InterPro" id="IPR036397">
    <property type="entry name" value="RNaseH_sf"/>
</dbReference>
<gene>
    <name evidence="1" type="ORF">AVEN_238433_1</name>
</gene>
<keyword evidence="2" id="KW-1185">Reference proteome</keyword>
<name>A0A4Y2MAD8_ARAVE</name>
<accession>A0A4Y2MAD8</accession>
<evidence type="ECO:0000313" key="1">
    <source>
        <dbReference type="EMBL" id="GBN22627.1"/>
    </source>
</evidence>
<dbReference type="EMBL" id="BGPR01006885">
    <property type="protein sequence ID" value="GBN22627.1"/>
    <property type="molecule type" value="Genomic_DNA"/>
</dbReference>
<dbReference type="Proteomes" id="UP000499080">
    <property type="component" value="Unassembled WGS sequence"/>
</dbReference>
<dbReference type="OrthoDB" id="616263at2759"/>
<comment type="caution">
    <text evidence="1">The sequence shown here is derived from an EMBL/GenBank/DDBJ whole genome shotgun (WGS) entry which is preliminary data.</text>
</comment>
<reference evidence="1 2" key="1">
    <citation type="journal article" date="2019" name="Sci. Rep.">
        <title>Orb-weaving spider Araneus ventricosus genome elucidates the spidroin gene catalogue.</title>
        <authorList>
            <person name="Kono N."/>
            <person name="Nakamura H."/>
            <person name="Ohtoshi R."/>
            <person name="Moran D.A.P."/>
            <person name="Shinohara A."/>
            <person name="Yoshida Y."/>
            <person name="Fujiwara M."/>
            <person name="Mori M."/>
            <person name="Tomita M."/>
            <person name="Arakawa K."/>
        </authorList>
    </citation>
    <scope>NUCLEOTIDE SEQUENCE [LARGE SCALE GENOMIC DNA]</scope>
</reference>
<evidence type="ECO:0000313" key="2">
    <source>
        <dbReference type="Proteomes" id="UP000499080"/>
    </source>
</evidence>
<dbReference type="AlphaFoldDB" id="A0A4Y2MAD8"/>
<dbReference type="GO" id="GO:0003676">
    <property type="term" value="F:nucleic acid binding"/>
    <property type="evidence" value="ECO:0007669"/>
    <property type="project" value="InterPro"/>
</dbReference>
<protein>
    <submittedName>
        <fullName evidence="1">Uncharacterized protein</fullName>
    </submittedName>
</protein>
<proteinExistence type="predicted"/>
<sequence>MTPSLNIPERLRRMVSRWPSDDFLFPKLKEHLSGTSIYSDSDVKTATVKWLIGQGRDFYQARLNKSVLRSDKCLNRVGDYVEK</sequence>